<gene>
    <name evidence="1" type="ORF">EYW49_02135</name>
</gene>
<protein>
    <submittedName>
        <fullName evidence="1">Uncharacterized protein</fullName>
    </submittedName>
</protein>
<dbReference type="Proteomes" id="UP000292781">
    <property type="component" value="Unassembled WGS sequence"/>
</dbReference>
<proteinExistence type="predicted"/>
<keyword evidence="2" id="KW-1185">Reference proteome</keyword>
<name>A0A4Q9VX71_9HYPH</name>
<dbReference type="AlphaFoldDB" id="A0A4Q9VX71"/>
<evidence type="ECO:0000313" key="1">
    <source>
        <dbReference type="EMBL" id="TBW40978.1"/>
    </source>
</evidence>
<organism evidence="1 2">
    <name type="scientific">Siculibacillus lacustris</name>
    <dbReference type="NCBI Taxonomy" id="1549641"/>
    <lineage>
        <taxon>Bacteria</taxon>
        <taxon>Pseudomonadati</taxon>
        <taxon>Pseudomonadota</taxon>
        <taxon>Alphaproteobacteria</taxon>
        <taxon>Hyphomicrobiales</taxon>
        <taxon>Ancalomicrobiaceae</taxon>
        <taxon>Siculibacillus</taxon>
    </lineage>
</organism>
<sequence>MTEDRFGSTSPTRETPAVEATTLTTLALSDTVDLPVCAKALRVWNGTGGKITLLVTPIKNADDGLAGAVPLSVPAGVVGYEAIAVRRIWSTGSTGLAAGLAAGTVEVILLTE</sequence>
<accession>A0A4Q9VX71</accession>
<evidence type="ECO:0000313" key="2">
    <source>
        <dbReference type="Proteomes" id="UP000292781"/>
    </source>
</evidence>
<dbReference type="EMBL" id="SJFN01000002">
    <property type="protein sequence ID" value="TBW40978.1"/>
    <property type="molecule type" value="Genomic_DNA"/>
</dbReference>
<reference evidence="1 2" key="1">
    <citation type="submission" date="2019-02" db="EMBL/GenBank/DDBJ databases">
        <title>Siculibacillus lacustris gen. nov., sp. nov., a new rosette-forming bacterium isolated from a freshwater crater lake (Lake St. Ana, Romania).</title>
        <authorList>
            <person name="Felfoldi T."/>
            <person name="Marton Z."/>
            <person name="Szabo A."/>
            <person name="Mentes A."/>
            <person name="Boka K."/>
            <person name="Marialigeti K."/>
            <person name="Mathe I."/>
            <person name="Koncz M."/>
            <person name="Schumann P."/>
            <person name="Toth E."/>
        </authorList>
    </citation>
    <scope>NUCLEOTIDE SEQUENCE [LARGE SCALE GENOMIC DNA]</scope>
    <source>
        <strain evidence="1 2">SA-279</strain>
    </source>
</reference>
<comment type="caution">
    <text evidence="1">The sequence shown here is derived from an EMBL/GenBank/DDBJ whole genome shotgun (WGS) entry which is preliminary data.</text>
</comment>
<dbReference type="RefSeq" id="WP_131305486.1">
    <property type="nucleotide sequence ID" value="NZ_SJFN01000002.1"/>
</dbReference>